<name>A0A9J6DZU5_RHIMP</name>
<dbReference type="Proteomes" id="UP000821866">
    <property type="component" value="Chromosome 4"/>
</dbReference>
<sequence length="116" mass="12975">MPTNAELAKRIEDLETKFDSRLTKLVDRIVGDVTTKLPETGFDLDALNSEVKGLLRESLTNALEVNRQVIVLMTREAVVRHLNEQILDVTEDEAVNQEFDDAADCEMKIECAIADG</sequence>
<reference evidence="1" key="2">
    <citation type="submission" date="2021-09" db="EMBL/GenBank/DDBJ databases">
        <authorList>
            <person name="Jia N."/>
            <person name="Wang J."/>
            <person name="Shi W."/>
            <person name="Du L."/>
            <person name="Sun Y."/>
            <person name="Zhan W."/>
            <person name="Jiang J."/>
            <person name="Wang Q."/>
            <person name="Zhang B."/>
            <person name="Ji P."/>
            <person name="Sakyi L.B."/>
            <person name="Cui X."/>
            <person name="Yuan T."/>
            <person name="Jiang B."/>
            <person name="Yang W."/>
            <person name="Lam T.T.-Y."/>
            <person name="Chang Q."/>
            <person name="Ding S."/>
            <person name="Wang X."/>
            <person name="Zhu J."/>
            <person name="Ruan X."/>
            <person name="Zhao L."/>
            <person name="Wei J."/>
            <person name="Que T."/>
            <person name="Du C."/>
            <person name="Cheng J."/>
            <person name="Dai P."/>
            <person name="Han X."/>
            <person name="Huang E."/>
            <person name="Gao Y."/>
            <person name="Liu J."/>
            <person name="Shao H."/>
            <person name="Ye R."/>
            <person name="Li L."/>
            <person name="Wei W."/>
            <person name="Wang X."/>
            <person name="Wang C."/>
            <person name="Huo Q."/>
            <person name="Li W."/>
            <person name="Guo W."/>
            <person name="Chen H."/>
            <person name="Chen S."/>
            <person name="Zhou L."/>
            <person name="Zhou L."/>
            <person name="Ni X."/>
            <person name="Tian J."/>
            <person name="Zhou Y."/>
            <person name="Sheng Y."/>
            <person name="Liu T."/>
            <person name="Pan Y."/>
            <person name="Xia L."/>
            <person name="Li J."/>
            <person name="Zhao F."/>
            <person name="Cao W."/>
        </authorList>
    </citation>
    <scope>NUCLEOTIDE SEQUENCE</scope>
    <source>
        <strain evidence="1">Rmic-2018</strain>
        <tissue evidence="1">Larvae</tissue>
    </source>
</reference>
<keyword evidence="2" id="KW-1185">Reference proteome</keyword>
<organism evidence="1 2">
    <name type="scientific">Rhipicephalus microplus</name>
    <name type="common">Cattle tick</name>
    <name type="synonym">Boophilus microplus</name>
    <dbReference type="NCBI Taxonomy" id="6941"/>
    <lineage>
        <taxon>Eukaryota</taxon>
        <taxon>Metazoa</taxon>
        <taxon>Ecdysozoa</taxon>
        <taxon>Arthropoda</taxon>
        <taxon>Chelicerata</taxon>
        <taxon>Arachnida</taxon>
        <taxon>Acari</taxon>
        <taxon>Parasitiformes</taxon>
        <taxon>Ixodida</taxon>
        <taxon>Ixodoidea</taxon>
        <taxon>Ixodidae</taxon>
        <taxon>Rhipicephalinae</taxon>
        <taxon>Rhipicephalus</taxon>
        <taxon>Boophilus</taxon>
    </lineage>
</organism>
<evidence type="ECO:0000313" key="2">
    <source>
        <dbReference type="Proteomes" id="UP000821866"/>
    </source>
</evidence>
<proteinExistence type="predicted"/>
<dbReference type="EMBL" id="JABSTU010000006">
    <property type="protein sequence ID" value="KAH8027779.1"/>
    <property type="molecule type" value="Genomic_DNA"/>
</dbReference>
<dbReference type="AlphaFoldDB" id="A0A9J6DZU5"/>
<evidence type="ECO:0000313" key="1">
    <source>
        <dbReference type="EMBL" id="KAH8027779.1"/>
    </source>
</evidence>
<gene>
    <name evidence="1" type="ORF">HPB51_009561</name>
</gene>
<comment type="caution">
    <text evidence="1">The sequence shown here is derived from an EMBL/GenBank/DDBJ whole genome shotgun (WGS) entry which is preliminary data.</text>
</comment>
<protein>
    <submittedName>
        <fullName evidence="1">Uncharacterized protein</fullName>
    </submittedName>
</protein>
<reference evidence="1" key="1">
    <citation type="journal article" date="2020" name="Cell">
        <title>Large-Scale Comparative Analyses of Tick Genomes Elucidate Their Genetic Diversity and Vector Capacities.</title>
        <authorList>
            <consortium name="Tick Genome and Microbiome Consortium (TIGMIC)"/>
            <person name="Jia N."/>
            <person name="Wang J."/>
            <person name="Shi W."/>
            <person name="Du L."/>
            <person name="Sun Y."/>
            <person name="Zhan W."/>
            <person name="Jiang J.F."/>
            <person name="Wang Q."/>
            <person name="Zhang B."/>
            <person name="Ji P."/>
            <person name="Bell-Sakyi L."/>
            <person name="Cui X.M."/>
            <person name="Yuan T.T."/>
            <person name="Jiang B.G."/>
            <person name="Yang W.F."/>
            <person name="Lam T.T."/>
            <person name="Chang Q.C."/>
            <person name="Ding S.J."/>
            <person name="Wang X.J."/>
            <person name="Zhu J.G."/>
            <person name="Ruan X.D."/>
            <person name="Zhao L."/>
            <person name="Wei J.T."/>
            <person name="Ye R.Z."/>
            <person name="Que T.C."/>
            <person name="Du C.H."/>
            <person name="Zhou Y.H."/>
            <person name="Cheng J.X."/>
            <person name="Dai P.F."/>
            <person name="Guo W.B."/>
            <person name="Han X.H."/>
            <person name="Huang E.J."/>
            <person name="Li L.F."/>
            <person name="Wei W."/>
            <person name="Gao Y.C."/>
            <person name="Liu J.Z."/>
            <person name="Shao H.Z."/>
            <person name="Wang X."/>
            <person name="Wang C.C."/>
            <person name="Yang T.C."/>
            <person name="Huo Q.B."/>
            <person name="Li W."/>
            <person name="Chen H.Y."/>
            <person name="Chen S.E."/>
            <person name="Zhou L.G."/>
            <person name="Ni X.B."/>
            <person name="Tian J.H."/>
            <person name="Sheng Y."/>
            <person name="Liu T."/>
            <person name="Pan Y.S."/>
            <person name="Xia L.Y."/>
            <person name="Li J."/>
            <person name="Zhao F."/>
            <person name="Cao W.C."/>
        </authorList>
    </citation>
    <scope>NUCLEOTIDE SEQUENCE</scope>
    <source>
        <strain evidence="1">Rmic-2018</strain>
    </source>
</reference>
<accession>A0A9J6DZU5</accession>